<name>A0A0B6Z012_9EUPU</name>
<reference evidence="2" key="1">
    <citation type="submission" date="2014-12" db="EMBL/GenBank/DDBJ databases">
        <title>Insight into the proteome of Arion vulgaris.</title>
        <authorList>
            <person name="Aradska J."/>
            <person name="Bulat T."/>
            <person name="Smidak R."/>
            <person name="Sarate P."/>
            <person name="Gangsoo J."/>
            <person name="Sialana F."/>
            <person name="Bilban M."/>
            <person name="Lubec G."/>
        </authorList>
    </citation>
    <scope>NUCLEOTIDE SEQUENCE</scope>
    <source>
        <tissue evidence="2">Skin</tissue>
    </source>
</reference>
<evidence type="ECO:0000313" key="2">
    <source>
        <dbReference type="EMBL" id="CEK61843.1"/>
    </source>
</evidence>
<gene>
    <name evidence="2" type="primary">ORF43452</name>
</gene>
<dbReference type="AlphaFoldDB" id="A0A0B6Z012"/>
<dbReference type="EMBL" id="HACG01014978">
    <property type="protein sequence ID" value="CEK61843.1"/>
    <property type="molecule type" value="Transcribed_RNA"/>
</dbReference>
<sequence>MTFTSSSSSIESSPVVPVDKHKLLAGEKVCEKLTEVLGAAEKHTSSASHEEVHEQRTTKRQTSTDRDLVKKMGKAVS</sequence>
<organism evidence="2">
    <name type="scientific">Arion vulgaris</name>
    <dbReference type="NCBI Taxonomy" id="1028688"/>
    <lineage>
        <taxon>Eukaryota</taxon>
        <taxon>Metazoa</taxon>
        <taxon>Spiralia</taxon>
        <taxon>Lophotrochozoa</taxon>
        <taxon>Mollusca</taxon>
        <taxon>Gastropoda</taxon>
        <taxon>Heterobranchia</taxon>
        <taxon>Euthyneura</taxon>
        <taxon>Panpulmonata</taxon>
        <taxon>Eupulmonata</taxon>
        <taxon>Stylommatophora</taxon>
        <taxon>Helicina</taxon>
        <taxon>Arionoidea</taxon>
        <taxon>Arionidae</taxon>
        <taxon>Arion</taxon>
    </lineage>
</organism>
<proteinExistence type="predicted"/>
<feature type="non-terminal residue" evidence="2">
    <location>
        <position position="77"/>
    </location>
</feature>
<protein>
    <submittedName>
        <fullName evidence="2">Uncharacterized protein</fullName>
    </submittedName>
</protein>
<accession>A0A0B6Z012</accession>
<feature type="region of interest" description="Disordered" evidence="1">
    <location>
        <begin position="40"/>
        <end position="77"/>
    </location>
</feature>
<feature type="compositionally biased region" description="Basic and acidic residues" evidence="1">
    <location>
        <begin position="40"/>
        <end position="70"/>
    </location>
</feature>
<evidence type="ECO:0000256" key="1">
    <source>
        <dbReference type="SAM" id="MobiDB-lite"/>
    </source>
</evidence>